<dbReference type="InterPro" id="IPR011256">
    <property type="entry name" value="Reg_factor_effector_dom_sf"/>
</dbReference>
<feature type="non-terminal residue" evidence="2">
    <location>
        <position position="116"/>
    </location>
</feature>
<evidence type="ECO:0000313" key="3">
    <source>
        <dbReference type="Proteomes" id="UP000824469"/>
    </source>
</evidence>
<dbReference type="SUPFAM" id="SSF55136">
    <property type="entry name" value="Probable bacterial effector-binding domain"/>
    <property type="match status" value="1"/>
</dbReference>
<dbReference type="Gene3D" id="3.20.80.10">
    <property type="entry name" value="Regulatory factor, effector binding domain"/>
    <property type="match status" value="1"/>
</dbReference>
<dbReference type="Proteomes" id="UP000824469">
    <property type="component" value="Unassembled WGS sequence"/>
</dbReference>
<evidence type="ECO:0000313" key="2">
    <source>
        <dbReference type="EMBL" id="KAH9325195.1"/>
    </source>
</evidence>
<reference evidence="2 3" key="1">
    <citation type="journal article" date="2021" name="Nat. Plants">
        <title>The Taxus genome provides insights into paclitaxel biosynthesis.</title>
        <authorList>
            <person name="Xiong X."/>
            <person name="Gou J."/>
            <person name="Liao Q."/>
            <person name="Li Y."/>
            <person name="Zhou Q."/>
            <person name="Bi G."/>
            <person name="Li C."/>
            <person name="Du R."/>
            <person name="Wang X."/>
            <person name="Sun T."/>
            <person name="Guo L."/>
            <person name="Liang H."/>
            <person name="Lu P."/>
            <person name="Wu Y."/>
            <person name="Zhang Z."/>
            <person name="Ro D.K."/>
            <person name="Shang Y."/>
            <person name="Huang S."/>
            <person name="Yan J."/>
        </authorList>
    </citation>
    <scope>NUCLEOTIDE SEQUENCE [LARGE SCALE GENOMIC DNA]</scope>
    <source>
        <strain evidence="2">Ta-2019</strain>
    </source>
</reference>
<comment type="caution">
    <text evidence="2">The sequence shown here is derived from an EMBL/GenBank/DDBJ whole genome shotgun (WGS) entry which is preliminary data.</text>
</comment>
<keyword evidence="3" id="KW-1185">Reference proteome</keyword>
<dbReference type="PANTHER" id="PTHR11220:SF25">
    <property type="entry name" value="F3F9.4"/>
    <property type="match status" value="1"/>
</dbReference>
<dbReference type="InterPro" id="IPR006917">
    <property type="entry name" value="SOUL_heme-bd"/>
</dbReference>
<comment type="similarity">
    <text evidence="1">Belongs to the HEBP family.</text>
</comment>
<accession>A0AA38GNU5</accession>
<dbReference type="EMBL" id="JAHRHJ020000002">
    <property type="protein sequence ID" value="KAH9325195.1"/>
    <property type="molecule type" value="Genomic_DNA"/>
</dbReference>
<proteinExistence type="inferred from homology"/>
<dbReference type="AlphaFoldDB" id="A0AA38GNU5"/>
<evidence type="ECO:0000256" key="1">
    <source>
        <dbReference type="ARBA" id="ARBA00009817"/>
    </source>
</evidence>
<dbReference type="PANTHER" id="PTHR11220">
    <property type="entry name" value="HEME-BINDING PROTEIN-RELATED"/>
    <property type="match status" value="1"/>
</dbReference>
<gene>
    <name evidence="2" type="ORF">KI387_005373</name>
</gene>
<protein>
    <submittedName>
        <fullName evidence="2">Uncharacterized protein</fullName>
    </submittedName>
</protein>
<feature type="non-terminal residue" evidence="2">
    <location>
        <position position="1"/>
    </location>
</feature>
<sequence>ICFRYGVVALPARVTVTWSSSQAPSCKSIECRTYDIIEQAEGYEISCYNHTLWMSKNWISQNEEHAKVLMMTPMLTDILLSTGPFCESSFAVIFYMPGKFKKAPPKAEESLVLEQK</sequence>
<name>A0AA38GNU5_TAXCH</name>
<organism evidence="2 3">
    <name type="scientific">Taxus chinensis</name>
    <name type="common">Chinese yew</name>
    <name type="synonym">Taxus wallichiana var. chinensis</name>
    <dbReference type="NCBI Taxonomy" id="29808"/>
    <lineage>
        <taxon>Eukaryota</taxon>
        <taxon>Viridiplantae</taxon>
        <taxon>Streptophyta</taxon>
        <taxon>Embryophyta</taxon>
        <taxon>Tracheophyta</taxon>
        <taxon>Spermatophyta</taxon>
        <taxon>Pinopsida</taxon>
        <taxon>Pinidae</taxon>
        <taxon>Conifers II</taxon>
        <taxon>Cupressales</taxon>
        <taxon>Taxaceae</taxon>
        <taxon>Taxus</taxon>
    </lineage>
</organism>